<evidence type="ECO:0000313" key="3">
    <source>
        <dbReference type="Proteomes" id="UP000821853"/>
    </source>
</evidence>
<protein>
    <submittedName>
        <fullName evidence="2">Uncharacterized protein</fullName>
    </submittedName>
</protein>
<name>A0A9J6GJ58_HAELO</name>
<dbReference type="EMBL" id="JABSTR010000009">
    <property type="protein sequence ID" value="KAH9378526.1"/>
    <property type="molecule type" value="Genomic_DNA"/>
</dbReference>
<feature type="region of interest" description="Disordered" evidence="1">
    <location>
        <begin position="135"/>
        <end position="161"/>
    </location>
</feature>
<keyword evidence="3" id="KW-1185">Reference proteome</keyword>
<dbReference type="AlphaFoldDB" id="A0A9J6GJ58"/>
<dbReference type="Proteomes" id="UP000821853">
    <property type="component" value="Unassembled WGS sequence"/>
</dbReference>
<comment type="caution">
    <text evidence="2">The sequence shown here is derived from an EMBL/GenBank/DDBJ whole genome shotgun (WGS) entry which is preliminary data.</text>
</comment>
<gene>
    <name evidence="2" type="ORF">HPB48_015024</name>
</gene>
<organism evidence="2 3">
    <name type="scientific">Haemaphysalis longicornis</name>
    <name type="common">Bush tick</name>
    <dbReference type="NCBI Taxonomy" id="44386"/>
    <lineage>
        <taxon>Eukaryota</taxon>
        <taxon>Metazoa</taxon>
        <taxon>Ecdysozoa</taxon>
        <taxon>Arthropoda</taxon>
        <taxon>Chelicerata</taxon>
        <taxon>Arachnida</taxon>
        <taxon>Acari</taxon>
        <taxon>Parasitiformes</taxon>
        <taxon>Ixodida</taxon>
        <taxon>Ixodoidea</taxon>
        <taxon>Ixodidae</taxon>
        <taxon>Haemaphysalinae</taxon>
        <taxon>Haemaphysalis</taxon>
    </lineage>
</organism>
<dbReference type="VEuPathDB" id="VectorBase:HLOH_049947"/>
<reference evidence="2 3" key="1">
    <citation type="journal article" date="2020" name="Cell">
        <title>Large-Scale Comparative Analyses of Tick Genomes Elucidate Their Genetic Diversity and Vector Capacities.</title>
        <authorList>
            <consortium name="Tick Genome and Microbiome Consortium (TIGMIC)"/>
            <person name="Jia N."/>
            <person name="Wang J."/>
            <person name="Shi W."/>
            <person name="Du L."/>
            <person name="Sun Y."/>
            <person name="Zhan W."/>
            <person name="Jiang J.F."/>
            <person name="Wang Q."/>
            <person name="Zhang B."/>
            <person name="Ji P."/>
            <person name="Bell-Sakyi L."/>
            <person name="Cui X.M."/>
            <person name="Yuan T.T."/>
            <person name="Jiang B.G."/>
            <person name="Yang W.F."/>
            <person name="Lam T.T."/>
            <person name="Chang Q.C."/>
            <person name="Ding S.J."/>
            <person name="Wang X.J."/>
            <person name="Zhu J.G."/>
            <person name="Ruan X.D."/>
            <person name="Zhao L."/>
            <person name="Wei J.T."/>
            <person name="Ye R.Z."/>
            <person name="Que T.C."/>
            <person name="Du C.H."/>
            <person name="Zhou Y.H."/>
            <person name="Cheng J.X."/>
            <person name="Dai P.F."/>
            <person name="Guo W.B."/>
            <person name="Han X.H."/>
            <person name="Huang E.J."/>
            <person name="Li L.F."/>
            <person name="Wei W."/>
            <person name="Gao Y.C."/>
            <person name="Liu J.Z."/>
            <person name="Shao H.Z."/>
            <person name="Wang X."/>
            <person name="Wang C.C."/>
            <person name="Yang T.C."/>
            <person name="Huo Q.B."/>
            <person name="Li W."/>
            <person name="Chen H.Y."/>
            <person name="Chen S.E."/>
            <person name="Zhou L.G."/>
            <person name="Ni X.B."/>
            <person name="Tian J.H."/>
            <person name="Sheng Y."/>
            <person name="Liu T."/>
            <person name="Pan Y.S."/>
            <person name="Xia L.Y."/>
            <person name="Li J."/>
            <person name="Zhao F."/>
            <person name="Cao W.C."/>
        </authorList>
    </citation>
    <scope>NUCLEOTIDE SEQUENCE [LARGE SCALE GENOMIC DNA]</scope>
    <source>
        <strain evidence="2">HaeL-2018</strain>
    </source>
</reference>
<feature type="compositionally biased region" description="Acidic residues" evidence="1">
    <location>
        <begin position="142"/>
        <end position="153"/>
    </location>
</feature>
<sequence length="161" mass="18136">MKKTKRLPEVKKSQLTNMVCVLRKYTFTQCTRKGKSKKWQKEEERKKKSTTSMAHTAHDQREFSTRATSSHSCTGGFLGKRSSKHTEPPNWLRCWQTLPANATTRSCHSQGRTAQWAPHVMLPTAVDFSPVVLARGDAAERGEEEAHDDDDETTGCSRGGE</sequence>
<feature type="region of interest" description="Disordered" evidence="1">
    <location>
        <begin position="31"/>
        <end position="89"/>
    </location>
</feature>
<evidence type="ECO:0000256" key="1">
    <source>
        <dbReference type="SAM" id="MobiDB-lite"/>
    </source>
</evidence>
<accession>A0A9J6GJ58</accession>
<proteinExistence type="predicted"/>
<evidence type="ECO:0000313" key="2">
    <source>
        <dbReference type="EMBL" id="KAH9378526.1"/>
    </source>
</evidence>